<dbReference type="EMBL" id="RBAH01000011">
    <property type="protein sequence ID" value="RKN83708.1"/>
    <property type="molecule type" value="Genomic_DNA"/>
</dbReference>
<proteinExistence type="predicted"/>
<evidence type="ECO:0000313" key="2">
    <source>
        <dbReference type="Proteomes" id="UP000282311"/>
    </source>
</evidence>
<dbReference type="Proteomes" id="UP000282311">
    <property type="component" value="Unassembled WGS sequence"/>
</dbReference>
<reference evidence="1 2" key="1">
    <citation type="journal article" date="2007" name="Int. J. Syst. Evol. Microbiol.">
        <title>Paenibacillus ginsengarvi sp. nov., isolated from soil from ginseng cultivation.</title>
        <authorList>
            <person name="Yoon M.H."/>
            <person name="Ten L.N."/>
            <person name="Im W.T."/>
        </authorList>
    </citation>
    <scope>NUCLEOTIDE SEQUENCE [LARGE SCALE GENOMIC DNA]</scope>
    <source>
        <strain evidence="1 2">KCTC 13059</strain>
    </source>
</reference>
<dbReference type="RefSeq" id="WP_120748252.1">
    <property type="nucleotide sequence ID" value="NZ_RBAH01000011.1"/>
</dbReference>
<dbReference type="SUPFAM" id="SSF51905">
    <property type="entry name" value="FAD/NAD(P)-binding domain"/>
    <property type="match status" value="1"/>
</dbReference>
<keyword evidence="2" id="KW-1185">Reference proteome</keyword>
<accession>A0A3B0CFK0</accession>
<sequence>MIKRRLGAHAIVIGSGIAGLCTAQVLCRYFDDVTLLERGGDPQDKQPRKEVPQGYHLHALLKGGEQALEQLFPGIVQAMTQDGSTRINGSKELKWFHHGVWKKRFEGEIFVHLQSRPFLEKHIRLLVEKNSNLRIHYNMMALRPIFDENQNIILGVQAKDAVSSRPTDLYADLVIDASGYGSRFHQWFQMNNYRDREEKVKIDLCYVSQIYQLNAMQRDWSTLLVYPSAPIEKIGGAVCRIEGNRHIFTLFGYDSELAHSDLDEAQNFIELTKKLPHTMIYNELQDAKPLSEVKLHKVPYIVRHHYEKVKNLPQRFLFIGDAFCRFDPVFGQGMSVAAMEALVLDDCLQRDWKETKGISTRLTKRFYRKISKVIDPVWNMILIEDFRYHHVVGRKPLGLALLQWYTRRIFHRSSQNTDIYNAFIYVMNLLRPVSTLFSPSILYKVLRKNG</sequence>
<name>A0A3B0CFK0_9BACL</name>
<comment type="caution">
    <text evidence="1">The sequence shown here is derived from an EMBL/GenBank/DDBJ whole genome shotgun (WGS) entry which is preliminary data.</text>
</comment>
<dbReference type="PANTHER" id="PTHR43422">
    <property type="entry name" value="THIAMINE THIAZOLE SYNTHASE"/>
    <property type="match status" value="1"/>
</dbReference>
<gene>
    <name evidence="1" type="ORF">D7M11_16015</name>
</gene>
<protein>
    <submittedName>
        <fullName evidence="1">Glutamate synthase subunit beta</fullName>
    </submittedName>
</protein>
<dbReference type="PANTHER" id="PTHR43422:SF3">
    <property type="entry name" value="THIAMINE THIAZOLE SYNTHASE"/>
    <property type="match status" value="1"/>
</dbReference>
<dbReference type="InterPro" id="IPR036188">
    <property type="entry name" value="FAD/NAD-bd_sf"/>
</dbReference>
<dbReference type="Gene3D" id="3.50.50.60">
    <property type="entry name" value="FAD/NAD(P)-binding domain"/>
    <property type="match status" value="1"/>
</dbReference>
<organism evidence="1 2">
    <name type="scientific">Paenibacillus ginsengarvi</name>
    <dbReference type="NCBI Taxonomy" id="400777"/>
    <lineage>
        <taxon>Bacteria</taxon>
        <taxon>Bacillati</taxon>
        <taxon>Bacillota</taxon>
        <taxon>Bacilli</taxon>
        <taxon>Bacillales</taxon>
        <taxon>Paenibacillaceae</taxon>
        <taxon>Paenibacillus</taxon>
    </lineage>
</organism>
<evidence type="ECO:0000313" key="1">
    <source>
        <dbReference type="EMBL" id="RKN83708.1"/>
    </source>
</evidence>
<dbReference type="PRINTS" id="PR00420">
    <property type="entry name" value="RNGMNOXGNASE"/>
</dbReference>
<dbReference type="Gene3D" id="3.30.9.100">
    <property type="match status" value="1"/>
</dbReference>
<dbReference type="OrthoDB" id="9790035at2"/>
<dbReference type="AlphaFoldDB" id="A0A3B0CFK0"/>